<dbReference type="EMBL" id="HBED01002333">
    <property type="protein sequence ID" value="CAD8292759.1"/>
    <property type="molecule type" value="Transcribed_RNA"/>
</dbReference>
<sequence length="252" mass="28667">MMRKIFHPFESMEEKRKELQEIEKFQFVHPRHKDEILLAGKIGVKPTSKAGDTLTLLLTEKVFSHSKISDFADKVTDKITDKLKTSWIVSPGAFGKCTPMKKDKLLVLDNSGDLIAMVVRHVHISTKHYDIFCPDPVRPGQRHSSHQKYDKKPLFHFGKVKYNEEDKEYAMEMYSGKGTYEDDAFTMKEIPTGKMLSEDILLVRRAHKAAATLRRGHFPEGVVTPAWEGTVAPGIDPLIVLCLAAIYDDLQL</sequence>
<protein>
    <submittedName>
        <fullName evidence="1">Uncharacterized protein</fullName>
    </submittedName>
</protein>
<reference evidence="1" key="1">
    <citation type="submission" date="2021-01" db="EMBL/GenBank/DDBJ databases">
        <authorList>
            <person name="Corre E."/>
            <person name="Pelletier E."/>
            <person name="Niang G."/>
            <person name="Scheremetjew M."/>
            <person name="Finn R."/>
            <person name="Kale V."/>
            <person name="Holt S."/>
            <person name="Cochrane G."/>
            <person name="Meng A."/>
            <person name="Brown T."/>
            <person name="Cohen L."/>
        </authorList>
    </citation>
    <scope>NUCLEOTIDE SEQUENCE</scope>
    <source>
        <strain evidence="1">CCMP147</strain>
    </source>
</reference>
<dbReference type="AlphaFoldDB" id="A0A7R9VE55"/>
<gene>
    <name evidence="1" type="ORF">TDUB1175_LOCUS1153</name>
</gene>
<proteinExistence type="predicted"/>
<accession>A0A7R9VE55</accession>
<organism evidence="1">
    <name type="scientific">Pseudictyota dubia</name>
    <dbReference type="NCBI Taxonomy" id="2749911"/>
    <lineage>
        <taxon>Eukaryota</taxon>
        <taxon>Sar</taxon>
        <taxon>Stramenopiles</taxon>
        <taxon>Ochrophyta</taxon>
        <taxon>Bacillariophyta</taxon>
        <taxon>Mediophyceae</taxon>
        <taxon>Biddulphiophycidae</taxon>
        <taxon>Eupodiscales</taxon>
        <taxon>Odontellaceae</taxon>
        <taxon>Pseudictyota</taxon>
    </lineage>
</organism>
<name>A0A7R9VE55_9STRA</name>
<evidence type="ECO:0000313" key="1">
    <source>
        <dbReference type="EMBL" id="CAD8292759.1"/>
    </source>
</evidence>